<sequence length="205" mass="23225">MKKLPLLLASMLIFLVYSCITIKAENITTDGKSIKTVNTKLQDSLAFELCKLYGSDQGLRDPYLYGGKIDWAYVQKIDSINFKKLVAFVKDNGFPTKKLLGEKNYSHECVEAAAVAVLLHTPHMLVNDKTYFNVFLNEVKKGNLKAEMYATILDKYYWVKKDNNHRVLYGSQFGMPCKDMREETNSARAEIGLAPLADSLFVDCD</sequence>
<gene>
    <name evidence="1" type="ORF">GCM10007424_04540</name>
</gene>
<protein>
    <recommendedName>
        <fullName evidence="3">Lipoprotein</fullName>
    </recommendedName>
</protein>
<comment type="caution">
    <text evidence="1">The sequence shown here is derived from an EMBL/GenBank/DDBJ whole genome shotgun (WGS) entry which is preliminary data.</text>
</comment>
<dbReference type="RefSeq" id="WP_188619603.1">
    <property type="nucleotide sequence ID" value="NZ_BMJE01000001.1"/>
</dbReference>
<proteinExistence type="predicted"/>
<evidence type="ECO:0008006" key="3">
    <source>
        <dbReference type="Google" id="ProtNLM"/>
    </source>
</evidence>
<name>A0ABQ1JJ72_9FLAO</name>
<reference evidence="2" key="1">
    <citation type="journal article" date="2019" name="Int. J. Syst. Evol. Microbiol.">
        <title>The Global Catalogue of Microorganisms (GCM) 10K type strain sequencing project: providing services to taxonomists for standard genome sequencing and annotation.</title>
        <authorList>
            <consortium name="The Broad Institute Genomics Platform"/>
            <consortium name="The Broad Institute Genome Sequencing Center for Infectious Disease"/>
            <person name="Wu L."/>
            <person name="Ma J."/>
        </authorList>
    </citation>
    <scope>NUCLEOTIDE SEQUENCE [LARGE SCALE GENOMIC DNA]</scope>
    <source>
        <strain evidence="2">CGMCC 1.15461</strain>
    </source>
</reference>
<dbReference type="PROSITE" id="PS51257">
    <property type="entry name" value="PROKAR_LIPOPROTEIN"/>
    <property type="match status" value="1"/>
</dbReference>
<dbReference type="EMBL" id="BMJE01000001">
    <property type="protein sequence ID" value="GGB67668.1"/>
    <property type="molecule type" value="Genomic_DNA"/>
</dbReference>
<dbReference type="Proteomes" id="UP000615760">
    <property type="component" value="Unassembled WGS sequence"/>
</dbReference>
<evidence type="ECO:0000313" key="2">
    <source>
        <dbReference type="Proteomes" id="UP000615760"/>
    </source>
</evidence>
<keyword evidence="2" id="KW-1185">Reference proteome</keyword>
<organism evidence="1 2">
    <name type="scientific">Flavobacterium suaedae</name>
    <dbReference type="NCBI Taxonomy" id="1767027"/>
    <lineage>
        <taxon>Bacteria</taxon>
        <taxon>Pseudomonadati</taxon>
        <taxon>Bacteroidota</taxon>
        <taxon>Flavobacteriia</taxon>
        <taxon>Flavobacteriales</taxon>
        <taxon>Flavobacteriaceae</taxon>
        <taxon>Flavobacterium</taxon>
    </lineage>
</organism>
<evidence type="ECO:0000313" key="1">
    <source>
        <dbReference type="EMBL" id="GGB67668.1"/>
    </source>
</evidence>
<accession>A0ABQ1JJ72</accession>